<dbReference type="CDD" id="cd12223">
    <property type="entry name" value="RRM_SR140"/>
    <property type="match status" value="1"/>
</dbReference>
<dbReference type="SMART" id="SM01115">
    <property type="entry name" value="cwf21"/>
    <property type="match status" value="1"/>
</dbReference>
<evidence type="ECO:0000313" key="8">
    <source>
        <dbReference type="Proteomes" id="UP001347796"/>
    </source>
</evidence>
<dbReference type="Gene3D" id="3.30.70.330">
    <property type="match status" value="1"/>
</dbReference>
<feature type="domain" description="RRM" evidence="4">
    <location>
        <begin position="219"/>
        <end position="300"/>
    </location>
</feature>
<dbReference type="Pfam" id="PF01805">
    <property type="entry name" value="Surp"/>
    <property type="match status" value="1"/>
</dbReference>
<dbReference type="AlphaFoldDB" id="A0AAN8KCG7"/>
<dbReference type="InterPro" id="IPR035967">
    <property type="entry name" value="SWAP/Surp_sf"/>
</dbReference>
<dbReference type="Gene3D" id="1.25.40.90">
    <property type="match status" value="1"/>
</dbReference>
<evidence type="ECO:0000256" key="2">
    <source>
        <dbReference type="PROSITE-ProRule" id="PRU00176"/>
    </source>
</evidence>
<dbReference type="SMART" id="SM00582">
    <property type="entry name" value="RPR"/>
    <property type="match status" value="1"/>
</dbReference>
<dbReference type="InterPro" id="IPR012677">
    <property type="entry name" value="Nucleotide-bd_a/b_plait_sf"/>
</dbReference>
<feature type="domain" description="CID" evidence="6">
    <location>
        <begin position="492"/>
        <end position="637"/>
    </location>
</feature>
<organism evidence="7 8">
    <name type="scientific">Patella caerulea</name>
    <name type="common">Rayed Mediterranean limpet</name>
    <dbReference type="NCBI Taxonomy" id="87958"/>
    <lineage>
        <taxon>Eukaryota</taxon>
        <taxon>Metazoa</taxon>
        <taxon>Spiralia</taxon>
        <taxon>Lophotrochozoa</taxon>
        <taxon>Mollusca</taxon>
        <taxon>Gastropoda</taxon>
        <taxon>Patellogastropoda</taxon>
        <taxon>Patelloidea</taxon>
        <taxon>Patellidae</taxon>
        <taxon>Patella</taxon>
    </lineage>
</organism>
<dbReference type="Gene3D" id="1.10.10.790">
    <property type="entry name" value="Surp module"/>
    <property type="match status" value="1"/>
</dbReference>
<dbReference type="GO" id="GO:0006396">
    <property type="term" value="P:RNA processing"/>
    <property type="evidence" value="ECO:0007669"/>
    <property type="project" value="InterPro"/>
</dbReference>
<evidence type="ECO:0000313" key="7">
    <source>
        <dbReference type="EMBL" id="KAK6196134.1"/>
    </source>
</evidence>
<feature type="region of interest" description="Disordered" evidence="3">
    <location>
        <begin position="715"/>
        <end position="887"/>
    </location>
</feature>
<dbReference type="Pfam" id="PF04818">
    <property type="entry name" value="CID"/>
    <property type="match status" value="1"/>
</dbReference>
<comment type="caution">
    <text evidence="7">The sequence shown here is derived from an EMBL/GenBank/DDBJ whole genome shotgun (WGS) entry which is preliminary data.</text>
</comment>
<dbReference type="PANTHER" id="PTHR23140:SF0">
    <property type="entry name" value="U2 SNRNP-ASSOCIATED SURP MOTIF-CONTAINING PROTEIN"/>
    <property type="match status" value="1"/>
</dbReference>
<dbReference type="PROSITE" id="PS50102">
    <property type="entry name" value="RRM"/>
    <property type="match status" value="1"/>
</dbReference>
<proteinExistence type="predicted"/>
<dbReference type="CDD" id="cd21370">
    <property type="entry name" value="cwf21_SR140"/>
    <property type="match status" value="1"/>
</dbReference>
<dbReference type="InterPro" id="IPR000061">
    <property type="entry name" value="Surp"/>
</dbReference>
<sequence>MADKMPWGLNVHGVLPGSATTISENKLKAFEIGSMNIGKKKTLSKKEQEDLKKKEDEAAAAQVYEEFVESFEDSKGSLQKTWVKGEVVNAGKTAKVTKVEKNRIYKPTSKLSQTFTSKKEPKLVDDVYKTNFKKKKADEKKKSNLELFKEELKQMQIERQERHRLKRSLNNDNINEPDSPENKMPRFEEEQSDSPVRMSVSDMDFMGLGPLETNDESTTNLYVGNINPKMSEPQLCEIFGRYGPLASVKIMWPRTDEERSRARNCGFVAYMNRKDGDRALSGLNGSDIMGYEMKLGWGKAVQIPPHPVYIPPKLAELTQPPPASGLPFNAQPPKLGDRDKFPPLNYDMMDGSKIPDDLQKTLANAVVKVVIPADRSLLAVIHRMVEFVVREGPMFEAMIMNRELSNPVFRFLFDNQTPAHTYYRWKMFSILQGDTPYRWNTKEFRMFDGGSMWRPPPMNPYTQGMPDDLVVSERKPPPRVKEEPVEIQKGQLTDSQRDRLEDMLRELTPERCKVGDAMVWCLDHAESAEEIVECLSESLSILQTPMPKKIARIFLVSDILFNSSAKVPNASFFRKFFQSKLVDIFKDIRETYESIEGRLKAEQFKQKIMLCFRAWEDWTIYPNDFLIKLQNIFLGLVPKGDVDIIKDDLDGAPLEHEVSISEIDGKPLVEDYDGEPLKDDIDGEPLEKPKSKPMAAFIPSKWETVDEADLEAQAMTTSKWDQLDPTDERNKTEELEQELDGQPLVDENSRSQVSDVSDSEDDIPPPRSSQGRQEMSEGRRAKLREIELKVMKYQDELEAGRRSRKPNLSMLDQIQQYRNKLLNKESTDSPNRSPRRRRRSRSRSGSPKRAKRTKSPRRSRHSLSRSPQRKTSRSPSRHRHKHKKNRR</sequence>
<dbReference type="Pfam" id="PF08312">
    <property type="entry name" value="cwf21"/>
    <property type="match status" value="1"/>
</dbReference>
<dbReference type="Pfam" id="PF00076">
    <property type="entry name" value="RRM_1"/>
    <property type="match status" value="1"/>
</dbReference>
<evidence type="ECO:0000259" key="4">
    <source>
        <dbReference type="PROSITE" id="PS50102"/>
    </source>
</evidence>
<dbReference type="GO" id="GO:0005634">
    <property type="term" value="C:nucleus"/>
    <property type="evidence" value="ECO:0007669"/>
    <property type="project" value="TreeGrafter"/>
</dbReference>
<feature type="domain" description="SURP motif" evidence="5">
    <location>
        <begin position="380"/>
        <end position="423"/>
    </location>
</feature>
<evidence type="ECO:0008006" key="9">
    <source>
        <dbReference type="Google" id="ProtNLM"/>
    </source>
</evidence>
<evidence type="ECO:0000259" key="6">
    <source>
        <dbReference type="PROSITE" id="PS51391"/>
    </source>
</evidence>
<dbReference type="SMART" id="SM00360">
    <property type="entry name" value="RRM"/>
    <property type="match status" value="1"/>
</dbReference>
<dbReference type="Proteomes" id="UP001347796">
    <property type="component" value="Unassembled WGS sequence"/>
</dbReference>
<dbReference type="SUPFAM" id="SSF109905">
    <property type="entry name" value="Surp module (SWAP domain)"/>
    <property type="match status" value="1"/>
</dbReference>
<dbReference type="InterPro" id="IPR006569">
    <property type="entry name" value="CID_dom"/>
</dbReference>
<dbReference type="InterPro" id="IPR013170">
    <property type="entry name" value="mRNA_splic_Cwf21_dom"/>
</dbReference>
<dbReference type="InterPro" id="IPR035009">
    <property type="entry name" value="SR140_RRM"/>
</dbReference>
<dbReference type="SMART" id="SM00648">
    <property type="entry name" value="SWAP"/>
    <property type="match status" value="1"/>
</dbReference>
<dbReference type="InterPro" id="IPR035979">
    <property type="entry name" value="RBD_domain_sf"/>
</dbReference>
<dbReference type="PROSITE" id="PS50128">
    <property type="entry name" value="SURP"/>
    <property type="match status" value="1"/>
</dbReference>
<keyword evidence="1 2" id="KW-0694">RNA-binding</keyword>
<feature type="compositionally biased region" description="Basic and acidic residues" evidence="3">
    <location>
        <begin position="669"/>
        <end position="690"/>
    </location>
</feature>
<dbReference type="InterPro" id="IPR008942">
    <property type="entry name" value="ENTH_VHS"/>
</dbReference>
<evidence type="ECO:0000256" key="3">
    <source>
        <dbReference type="SAM" id="MobiDB-lite"/>
    </source>
</evidence>
<keyword evidence="8" id="KW-1185">Reference proteome</keyword>
<feature type="compositionally biased region" description="Basic and acidic residues" evidence="3">
    <location>
        <begin position="774"/>
        <end position="801"/>
    </location>
</feature>
<feature type="region of interest" description="Disordered" evidence="3">
    <location>
        <begin position="669"/>
        <end position="699"/>
    </location>
</feature>
<gene>
    <name evidence="7" type="ORF">SNE40_001419</name>
</gene>
<reference evidence="7 8" key="1">
    <citation type="submission" date="2024-01" db="EMBL/GenBank/DDBJ databases">
        <title>The genome of the rayed Mediterranean limpet Patella caerulea (Linnaeus, 1758).</title>
        <authorList>
            <person name="Anh-Thu Weber A."/>
            <person name="Halstead-Nussloch G."/>
        </authorList>
    </citation>
    <scope>NUCLEOTIDE SEQUENCE [LARGE SCALE GENOMIC DNA]</scope>
    <source>
        <strain evidence="7">AATW-2023a</strain>
        <tissue evidence="7">Whole specimen</tissue>
    </source>
</reference>
<feature type="compositionally biased region" description="Basic and acidic residues" evidence="3">
    <location>
        <begin position="180"/>
        <end position="189"/>
    </location>
</feature>
<feature type="region of interest" description="Disordered" evidence="3">
    <location>
        <begin position="160"/>
        <end position="195"/>
    </location>
</feature>
<protein>
    <recommendedName>
        <fullName evidence="9">U2 snRNP-associated SURP motif-containing protein</fullName>
    </recommendedName>
</protein>
<dbReference type="GO" id="GO:0003723">
    <property type="term" value="F:RNA binding"/>
    <property type="evidence" value="ECO:0007669"/>
    <property type="project" value="UniProtKB-UniRule"/>
</dbReference>
<dbReference type="Gene3D" id="6.10.140.420">
    <property type="match status" value="1"/>
</dbReference>
<dbReference type="FunFam" id="3.30.70.330:FF:000177">
    <property type="entry name" value="U2 snRNP-associated SURP motif-containing protein-like isoform X2"/>
    <property type="match status" value="1"/>
</dbReference>
<dbReference type="InterPro" id="IPR051485">
    <property type="entry name" value="SR-CTD_assoc_factor"/>
</dbReference>
<dbReference type="SUPFAM" id="SSF54928">
    <property type="entry name" value="RNA-binding domain, RBD"/>
    <property type="match status" value="1"/>
</dbReference>
<dbReference type="PANTHER" id="PTHR23140">
    <property type="entry name" value="RNA PROCESSING PROTEIN LD23810P"/>
    <property type="match status" value="1"/>
</dbReference>
<dbReference type="InterPro" id="IPR000504">
    <property type="entry name" value="RRM_dom"/>
</dbReference>
<feature type="compositionally biased region" description="Basic residues" evidence="3">
    <location>
        <begin position="833"/>
        <end position="887"/>
    </location>
</feature>
<evidence type="ECO:0000259" key="5">
    <source>
        <dbReference type="PROSITE" id="PS50128"/>
    </source>
</evidence>
<dbReference type="PROSITE" id="PS51391">
    <property type="entry name" value="CID"/>
    <property type="match status" value="1"/>
</dbReference>
<name>A0AAN8KCG7_PATCE</name>
<accession>A0AAN8KCG7</accession>
<dbReference type="InterPro" id="IPR047488">
    <property type="entry name" value="SR140_cwf21"/>
</dbReference>
<evidence type="ECO:0000256" key="1">
    <source>
        <dbReference type="ARBA" id="ARBA00022884"/>
    </source>
</evidence>
<dbReference type="EMBL" id="JAZGQO010000001">
    <property type="protein sequence ID" value="KAK6196134.1"/>
    <property type="molecule type" value="Genomic_DNA"/>
</dbReference>